<accession>A0AA42DN56</accession>
<keyword evidence="2" id="KW-1185">Reference proteome</keyword>
<comment type="caution">
    <text evidence="1">The sequence shown here is derived from an EMBL/GenBank/DDBJ whole genome shotgun (WGS) entry which is preliminary data.</text>
</comment>
<evidence type="ECO:0000313" key="2">
    <source>
        <dbReference type="Proteomes" id="UP001169242"/>
    </source>
</evidence>
<reference evidence="1" key="1">
    <citation type="journal article" date="2023" name="Int. J. Syst. Evol. Microbiol.">
        <title>&lt;i&gt;Holtiella tumoricola&lt;/i&gt; gen. nov. sp. nov., isolated from a human clinical sample.</title>
        <authorList>
            <person name="Allen-Vercoe E."/>
            <person name="Daigneault M.C."/>
            <person name="Vancuren S.J."/>
            <person name="Cochrane K."/>
            <person name="O'Neal L.L."/>
            <person name="Sankaranarayanan K."/>
            <person name="Lawson P.A."/>
        </authorList>
    </citation>
    <scope>NUCLEOTIDE SEQUENCE</scope>
    <source>
        <strain evidence="1">CC70A</strain>
    </source>
</reference>
<dbReference type="RefSeq" id="WP_053983777.1">
    <property type="nucleotide sequence ID" value="NZ_JAQIFT010000047.1"/>
</dbReference>
<name>A0AA42DN56_9FIRM</name>
<protein>
    <submittedName>
        <fullName evidence="1">Uncharacterized protein</fullName>
    </submittedName>
</protein>
<dbReference type="Proteomes" id="UP001169242">
    <property type="component" value="Unassembled WGS sequence"/>
</dbReference>
<dbReference type="EMBL" id="JAQIFT010000047">
    <property type="protein sequence ID" value="MDA3732352.1"/>
    <property type="molecule type" value="Genomic_DNA"/>
</dbReference>
<dbReference type="AlphaFoldDB" id="A0AA42DN56"/>
<sequence>MMKGIWIRSQDGTTLTLCKTVKAWESGRIVNNYGKDYVHLGDYGTKERAKEVMAIIANFIQNKTKDDEVFQMPLN</sequence>
<proteinExistence type="predicted"/>
<organism evidence="1 2">
    <name type="scientific">Holtiella tumoricola</name>
    <dbReference type="NCBI Taxonomy" id="3018743"/>
    <lineage>
        <taxon>Bacteria</taxon>
        <taxon>Bacillati</taxon>
        <taxon>Bacillota</taxon>
        <taxon>Clostridia</taxon>
        <taxon>Lachnospirales</taxon>
        <taxon>Cellulosilyticaceae</taxon>
        <taxon>Holtiella</taxon>
    </lineage>
</organism>
<evidence type="ECO:0000313" key="1">
    <source>
        <dbReference type="EMBL" id="MDA3732352.1"/>
    </source>
</evidence>
<gene>
    <name evidence="1" type="ORF">PBV87_12725</name>
</gene>